<gene>
    <name evidence="1" type="ORF">P167DRAFT_496290</name>
</gene>
<proteinExistence type="predicted"/>
<dbReference type="PANTHER" id="PTHR34883">
    <property type="entry name" value="SERINE-RICH PROTEIN, PUTATIVE-RELATED-RELATED"/>
    <property type="match status" value="1"/>
</dbReference>
<dbReference type="EMBL" id="ML119198">
    <property type="protein sequence ID" value="RPB07031.1"/>
    <property type="molecule type" value="Genomic_DNA"/>
</dbReference>
<evidence type="ECO:0000313" key="2">
    <source>
        <dbReference type="Proteomes" id="UP000277580"/>
    </source>
</evidence>
<dbReference type="Gene3D" id="2.60.40.420">
    <property type="entry name" value="Cupredoxins - blue copper proteins"/>
    <property type="match status" value="1"/>
</dbReference>
<dbReference type="PANTHER" id="PTHR34883:SF4">
    <property type="entry name" value="CUPREDOXIN"/>
    <property type="match status" value="1"/>
</dbReference>
<dbReference type="AlphaFoldDB" id="A0A3N4KFB0"/>
<protein>
    <recommendedName>
        <fullName evidence="3">Cupredoxin</fullName>
    </recommendedName>
</protein>
<dbReference type="OrthoDB" id="1921208at2759"/>
<evidence type="ECO:0000313" key="1">
    <source>
        <dbReference type="EMBL" id="RPB07031.1"/>
    </source>
</evidence>
<dbReference type="CDD" id="cd00920">
    <property type="entry name" value="Cupredoxin"/>
    <property type="match status" value="1"/>
</dbReference>
<organism evidence="1 2">
    <name type="scientific">Morchella conica CCBAS932</name>
    <dbReference type="NCBI Taxonomy" id="1392247"/>
    <lineage>
        <taxon>Eukaryota</taxon>
        <taxon>Fungi</taxon>
        <taxon>Dikarya</taxon>
        <taxon>Ascomycota</taxon>
        <taxon>Pezizomycotina</taxon>
        <taxon>Pezizomycetes</taxon>
        <taxon>Pezizales</taxon>
        <taxon>Morchellaceae</taxon>
        <taxon>Morchella</taxon>
    </lineage>
</organism>
<dbReference type="SUPFAM" id="SSF49503">
    <property type="entry name" value="Cupredoxins"/>
    <property type="match status" value="1"/>
</dbReference>
<dbReference type="InterPro" id="IPR008972">
    <property type="entry name" value="Cupredoxin"/>
</dbReference>
<keyword evidence="2" id="KW-1185">Reference proteome</keyword>
<sequence>MMHVASTSSAAMAHTAMTSSAMAAEATSAAAMTTAIGAYTASMAAPAASGGPATHTVTVGGTAGLVYAPSQIVAAVNDVVQFVFMSQNHTVTESTFALPCNKKAADAPDSGFMANPNNTIVPAPTWEYTVTGTEATWWYCKQRTGTHCGKGMVFAINPTVEKTFDTFKAAAIMLNGTAATTTASATAAETTAAGTVTLIASTTSQLTDAVATATGGAAPIQTGWNEGGASCQCACFCGVAAFPQGDGIGAYGGYGGSLPAPW</sequence>
<reference evidence="1 2" key="1">
    <citation type="journal article" date="2018" name="Nat. Ecol. Evol.">
        <title>Pezizomycetes genomes reveal the molecular basis of ectomycorrhizal truffle lifestyle.</title>
        <authorList>
            <person name="Murat C."/>
            <person name="Payen T."/>
            <person name="Noel B."/>
            <person name="Kuo A."/>
            <person name="Morin E."/>
            <person name="Chen J."/>
            <person name="Kohler A."/>
            <person name="Krizsan K."/>
            <person name="Balestrini R."/>
            <person name="Da Silva C."/>
            <person name="Montanini B."/>
            <person name="Hainaut M."/>
            <person name="Levati E."/>
            <person name="Barry K.W."/>
            <person name="Belfiori B."/>
            <person name="Cichocki N."/>
            <person name="Clum A."/>
            <person name="Dockter R.B."/>
            <person name="Fauchery L."/>
            <person name="Guy J."/>
            <person name="Iotti M."/>
            <person name="Le Tacon F."/>
            <person name="Lindquist E.A."/>
            <person name="Lipzen A."/>
            <person name="Malagnac F."/>
            <person name="Mello A."/>
            <person name="Molinier V."/>
            <person name="Miyauchi S."/>
            <person name="Poulain J."/>
            <person name="Riccioni C."/>
            <person name="Rubini A."/>
            <person name="Sitrit Y."/>
            <person name="Splivallo R."/>
            <person name="Traeger S."/>
            <person name="Wang M."/>
            <person name="Zifcakova L."/>
            <person name="Wipf D."/>
            <person name="Zambonelli A."/>
            <person name="Paolocci F."/>
            <person name="Nowrousian M."/>
            <person name="Ottonello S."/>
            <person name="Baldrian P."/>
            <person name="Spatafora J.W."/>
            <person name="Henrissat B."/>
            <person name="Nagy L.G."/>
            <person name="Aury J.M."/>
            <person name="Wincker P."/>
            <person name="Grigoriev I.V."/>
            <person name="Bonfante P."/>
            <person name="Martin F.M."/>
        </authorList>
    </citation>
    <scope>NUCLEOTIDE SEQUENCE [LARGE SCALE GENOMIC DNA]</scope>
    <source>
        <strain evidence="1 2">CCBAS932</strain>
    </source>
</reference>
<dbReference type="InParanoid" id="A0A3N4KFB0"/>
<dbReference type="Proteomes" id="UP000277580">
    <property type="component" value="Unassembled WGS sequence"/>
</dbReference>
<accession>A0A3N4KFB0</accession>
<dbReference type="STRING" id="1392247.A0A3N4KFB0"/>
<evidence type="ECO:0008006" key="3">
    <source>
        <dbReference type="Google" id="ProtNLM"/>
    </source>
</evidence>
<name>A0A3N4KFB0_9PEZI</name>
<dbReference type="InterPro" id="IPR052953">
    <property type="entry name" value="Ser-rich/MCO-related"/>
</dbReference>